<feature type="signal peptide" evidence="1">
    <location>
        <begin position="1"/>
        <end position="40"/>
    </location>
</feature>
<evidence type="ECO:0000313" key="3">
    <source>
        <dbReference type="EMBL" id="KMO67364.1"/>
    </source>
</evidence>
<keyword evidence="3" id="KW-0121">Carboxypeptidase</keyword>
<dbReference type="PANTHER" id="PTHR46825">
    <property type="entry name" value="D-ALANYL-D-ALANINE-CARBOXYPEPTIDASE/ENDOPEPTIDASE AMPH"/>
    <property type="match status" value="1"/>
</dbReference>
<proteinExistence type="predicted"/>
<gene>
    <name evidence="3" type="ORF">MCHLDSM_06613</name>
</gene>
<dbReference type="InterPro" id="IPR012338">
    <property type="entry name" value="Beta-lactam/transpept-like"/>
</dbReference>
<dbReference type="Pfam" id="PF00144">
    <property type="entry name" value="Beta-lactamase"/>
    <property type="match status" value="1"/>
</dbReference>
<accession>A0A0J6VAY2</accession>
<dbReference type="SUPFAM" id="SSF56601">
    <property type="entry name" value="beta-lactamase/transpeptidase-like"/>
    <property type="match status" value="1"/>
</dbReference>
<organism evidence="3 4">
    <name type="scientific">Mycolicibacterium chlorophenolicum</name>
    <dbReference type="NCBI Taxonomy" id="37916"/>
    <lineage>
        <taxon>Bacteria</taxon>
        <taxon>Bacillati</taxon>
        <taxon>Actinomycetota</taxon>
        <taxon>Actinomycetes</taxon>
        <taxon>Mycobacteriales</taxon>
        <taxon>Mycobacteriaceae</taxon>
        <taxon>Mycolicibacterium</taxon>
    </lineage>
</organism>
<evidence type="ECO:0000259" key="2">
    <source>
        <dbReference type="Pfam" id="PF00144"/>
    </source>
</evidence>
<keyword evidence="3" id="KW-0645">Protease</keyword>
<evidence type="ECO:0000313" key="4">
    <source>
        <dbReference type="Proteomes" id="UP000036513"/>
    </source>
</evidence>
<name>A0A0J6VAY2_9MYCO</name>
<keyword evidence="1" id="KW-0732">Signal</keyword>
<dbReference type="EC" id="3.4.16.4" evidence="3"/>
<dbReference type="PANTHER" id="PTHR46825:SF7">
    <property type="entry name" value="D-ALANYL-D-ALANINE CARBOXYPEPTIDASE"/>
    <property type="match status" value="1"/>
</dbReference>
<comment type="caution">
    <text evidence="3">The sequence shown here is derived from an EMBL/GenBank/DDBJ whole genome shotgun (WGS) entry which is preliminary data.</text>
</comment>
<feature type="domain" description="Beta-lactamase-related" evidence="2">
    <location>
        <begin position="68"/>
        <end position="390"/>
    </location>
</feature>
<evidence type="ECO:0000256" key="1">
    <source>
        <dbReference type="SAM" id="SignalP"/>
    </source>
</evidence>
<keyword evidence="4" id="KW-1185">Reference proteome</keyword>
<keyword evidence="3" id="KW-0378">Hydrolase</keyword>
<dbReference type="PATRIC" id="fig|37916.4.peg.6631"/>
<feature type="chain" id="PRO_5005282685" evidence="1">
    <location>
        <begin position="41"/>
        <end position="411"/>
    </location>
</feature>
<dbReference type="Proteomes" id="UP000036513">
    <property type="component" value="Unassembled WGS sequence"/>
</dbReference>
<dbReference type="STRING" id="37916.MCHLDSM_06613"/>
<dbReference type="Gene3D" id="3.40.710.10">
    <property type="entry name" value="DD-peptidase/beta-lactamase superfamily"/>
    <property type="match status" value="1"/>
</dbReference>
<dbReference type="SMR" id="A0A0J6VAY2"/>
<protein>
    <submittedName>
        <fullName evidence="3">D-alanyl-D-alanine carboxypeptidase</fullName>
        <ecNumber evidence="3">3.4.16.4</ecNumber>
    </submittedName>
</protein>
<dbReference type="EMBL" id="JYNL01000069">
    <property type="protein sequence ID" value="KMO67364.1"/>
    <property type="molecule type" value="Genomic_DNA"/>
</dbReference>
<dbReference type="InterPro" id="IPR050491">
    <property type="entry name" value="AmpC-like"/>
</dbReference>
<dbReference type="GO" id="GO:0009002">
    <property type="term" value="F:serine-type D-Ala-D-Ala carboxypeptidase activity"/>
    <property type="evidence" value="ECO:0007669"/>
    <property type="project" value="UniProtKB-EC"/>
</dbReference>
<sequence precursor="true">MAQSQATNIPRVTRTAIRRALGAAAITVLVAASTAPSATATGRWTGPPPTTTPMSAPDAAAIDAAGEQIIATLGANLPGVWVGVWDARKGYHLGAYGKAALPDTAATVDDRSRIGSISKTFTTAAALRLVDQGRLSLASTIADVLPDLAGRHPALAPITVTQLIDMTSGIADYANTGAVFSAVIDDPRRVWTPEQIVELSQKMPNARPGTPGYTSTATIILGEMIAAVSGQSVEDAIDQTAAEAGLTQTALPTPADATVPAPATHGYVFDPGAASLNDVGATVAPGTDVTDWSPSWGGAAGGMYSTVRDLGTWAGTGFGSTLLSEQLGAARVGGPTTVHDGDVYGLGLIHWGDDWVGHTGQIIGWESFAAFNVRTGDVVVMMVNETGSLPAALPILLDAANPSLRQALSGG</sequence>
<reference evidence="3 4" key="1">
    <citation type="journal article" date="2015" name="Genome Biol. Evol.">
        <title>Characterization of Three Mycobacterium spp. with Potential Use in Bioremediation by Genome Sequencing and Comparative Genomics.</title>
        <authorList>
            <person name="Das S."/>
            <person name="Pettersson B.M."/>
            <person name="Behra P.R."/>
            <person name="Ramesh M."/>
            <person name="Dasgupta S."/>
            <person name="Bhattacharya A."/>
            <person name="Kirsebom L.A."/>
        </authorList>
    </citation>
    <scope>NUCLEOTIDE SEQUENCE [LARGE SCALE GENOMIC DNA]</scope>
    <source>
        <strain evidence="3 4">DSM 43826</strain>
    </source>
</reference>
<dbReference type="InterPro" id="IPR001466">
    <property type="entry name" value="Beta-lactam-related"/>
</dbReference>
<dbReference type="AlphaFoldDB" id="A0A0J6VAY2"/>